<accession>A0AAD2FZI7</accession>
<keyword evidence="2" id="KW-1185">Reference proteome</keyword>
<dbReference type="Proteomes" id="UP001295423">
    <property type="component" value="Unassembled WGS sequence"/>
</dbReference>
<name>A0AAD2FZI7_9STRA</name>
<evidence type="ECO:0000313" key="2">
    <source>
        <dbReference type="Proteomes" id="UP001295423"/>
    </source>
</evidence>
<gene>
    <name evidence="1" type="ORF">CYCCA115_LOCUS17050</name>
</gene>
<evidence type="ECO:0000313" key="1">
    <source>
        <dbReference type="EMBL" id="CAJ1958156.1"/>
    </source>
</evidence>
<organism evidence="1 2">
    <name type="scientific">Cylindrotheca closterium</name>
    <dbReference type="NCBI Taxonomy" id="2856"/>
    <lineage>
        <taxon>Eukaryota</taxon>
        <taxon>Sar</taxon>
        <taxon>Stramenopiles</taxon>
        <taxon>Ochrophyta</taxon>
        <taxon>Bacillariophyta</taxon>
        <taxon>Bacillariophyceae</taxon>
        <taxon>Bacillariophycidae</taxon>
        <taxon>Bacillariales</taxon>
        <taxon>Bacillariaceae</taxon>
        <taxon>Cylindrotheca</taxon>
    </lineage>
</organism>
<protein>
    <submittedName>
        <fullName evidence="1">Uncharacterized protein</fullName>
    </submittedName>
</protein>
<comment type="caution">
    <text evidence="1">The sequence shown here is derived from an EMBL/GenBank/DDBJ whole genome shotgun (WGS) entry which is preliminary data.</text>
</comment>
<sequence>MSAKQEELVLPTPIAERRRQTDVDSLISEIDSDARQKREVEKKKAVAKIFDLSSRSLVDDFQHPTKKRRITFESSSTSVSAHNGKSSTPVRLGIRCIDIGFRPRNEYVGKDSYSLSSPHKIPLLSFDD</sequence>
<proteinExistence type="predicted"/>
<dbReference type="AlphaFoldDB" id="A0AAD2FZI7"/>
<reference evidence="1" key="1">
    <citation type="submission" date="2023-08" db="EMBL/GenBank/DDBJ databases">
        <authorList>
            <person name="Audoor S."/>
            <person name="Bilcke G."/>
        </authorList>
    </citation>
    <scope>NUCLEOTIDE SEQUENCE</scope>
</reference>
<dbReference type="EMBL" id="CAKOGP040001969">
    <property type="protein sequence ID" value="CAJ1958156.1"/>
    <property type="molecule type" value="Genomic_DNA"/>
</dbReference>